<dbReference type="Gene3D" id="3.40.50.300">
    <property type="entry name" value="P-loop containing nucleotide triphosphate hydrolases"/>
    <property type="match status" value="1"/>
</dbReference>
<dbReference type="GO" id="GO:0016887">
    <property type="term" value="F:ATP hydrolysis activity"/>
    <property type="evidence" value="ECO:0007669"/>
    <property type="project" value="InterPro"/>
</dbReference>
<dbReference type="EMBL" id="MTLA01000053">
    <property type="protein sequence ID" value="OOP69435.1"/>
    <property type="molecule type" value="Genomic_DNA"/>
</dbReference>
<keyword evidence="7" id="KW-1185">Reference proteome</keyword>
<dbReference type="PANTHER" id="PTHR42798">
    <property type="entry name" value="LIPOPROTEIN-RELEASING SYSTEM ATP-BINDING PROTEIN LOLD"/>
    <property type="match status" value="1"/>
</dbReference>
<dbReference type="PROSITE" id="PS50893">
    <property type="entry name" value="ABC_TRANSPORTER_2"/>
    <property type="match status" value="1"/>
</dbReference>
<dbReference type="Pfam" id="PF00005">
    <property type="entry name" value="ABC_tran"/>
    <property type="match status" value="1"/>
</dbReference>
<accession>A0A8E2IBE2</accession>
<feature type="domain" description="ABC transporter" evidence="5">
    <location>
        <begin position="5"/>
        <end position="243"/>
    </location>
</feature>
<keyword evidence="2" id="KW-0813">Transport</keyword>
<dbReference type="RefSeq" id="WP_078109593.1">
    <property type="nucleotide sequence ID" value="NZ_CP065424.1"/>
</dbReference>
<dbReference type="InterPro" id="IPR003439">
    <property type="entry name" value="ABC_transporter-like_ATP-bd"/>
</dbReference>
<dbReference type="SMART" id="SM00382">
    <property type="entry name" value="AAA"/>
    <property type="match status" value="1"/>
</dbReference>
<dbReference type="Proteomes" id="UP000189761">
    <property type="component" value="Unassembled WGS sequence"/>
</dbReference>
<evidence type="ECO:0000256" key="4">
    <source>
        <dbReference type="ARBA" id="ARBA00022840"/>
    </source>
</evidence>
<evidence type="ECO:0000256" key="3">
    <source>
        <dbReference type="ARBA" id="ARBA00022741"/>
    </source>
</evidence>
<dbReference type="AlphaFoldDB" id="A0A8E2IBE2"/>
<dbReference type="InterPro" id="IPR027417">
    <property type="entry name" value="P-loop_NTPase"/>
</dbReference>
<dbReference type="GO" id="GO:0005524">
    <property type="term" value="F:ATP binding"/>
    <property type="evidence" value="ECO:0007669"/>
    <property type="project" value="UniProtKB-KW"/>
</dbReference>
<gene>
    <name evidence="6" type="ORF">BWZ43_04950</name>
</gene>
<sequence length="257" mass="28848">MQTVLQVNHINKVYDGKNPFQALTNINMNVQAGEFIGVMGPSGSGKSTLLNLISTIDRSTSGEIIINGKQPHKLKKEKLAKFRRQELGFVFQDFNLLDTLTLEENIMLPLVLERVKPHVIAEKVSHIAEKLGIESILKKRTFEVSGGQRQRTAIARAIIHKPSLLLADEPTGNLDSKSSKAVLEAMLDINEHEKTTMLMVTHDPFAASYCHRVIFIKDGELYNEIYMGDNRKVFFQQIIDVLSMLGGNANELLSTRY</sequence>
<protein>
    <submittedName>
        <fullName evidence="6">Bacitracin ABC transporter ATP-binding protein</fullName>
    </submittedName>
</protein>
<dbReference type="InterPro" id="IPR017911">
    <property type="entry name" value="MacB-like_ATP-bd"/>
</dbReference>
<dbReference type="CDD" id="cd03255">
    <property type="entry name" value="ABC_MJ0796_LolCDE_FtsE"/>
    <property type="match status" value="1"/>
</dbReference>
<dbReference type="InterPro" id="IPR003593">
    <property type="entry name" value="AAA+_ATPase"/>
</dbReference>
<evidence type="ECO:0000313" key="7">
    <source>
        <dbReference type="Proteomes" id="UP000189761"/>
    </source>
</evidence>
<dbReference type="FunFam" id="3.40.50.300:FF:000032">
    <property type="entry name" value="Export ABC transporter ATP-binding protein"/>
    <property type="match status" value="1"/>
</dbReference>
<evidence type="ECO:0000256" key="2">
    <source>
        <dbReference type="ARBA" id="ARBA00022448"/>
    </source>
</evidence>
<keyword evidence="3" id="KW-0547">Nucleotide-binding</keyword>
<keyword evidence="4 6" id="KW-0067">ATP-binding</keyword>
<comment type="caution">
    <text evidence="6">The sequence shown here is derived from an EMBL/GenBank/DDBJ whole genome shotgun (WGS) entry which is preliminary data.</text>
</comment>
<name>A0A8E2IBE2_9BACI</name>
<evidence type="ECO:0000256" key="1">
    <source>
        <dbReference type="ARBA" id="ARBA00005417"/>
    </source>
</evidence>
<dbReference type="GO" id="GO:0098796">
    <property type="term" value="C:membrane protein complex"/>
    <property type="evidence" value="ECO:0007669"/>
    <property type="project" value="UniProtKB-ARBA"/>
</dbReference>
<evidence type="ECO:0000313" key="6">
    <source>
        <dbReference type="EMBL" id="OOP69435.1"/>
    </source>
</evidence>
<dbReference type="GO" id="GO:0022857">
    <property type="term" value="F:transmembrane transporter activity"/>
    <property type="evidence" value="ECO:0007669"/>
    <property type="project" value="UniProtKB-ARBA"/>
</dbReference>
<dbReference type="PANTHER" id="PTHR42798:SF7">
    <property type="entry name" value="ALPHA-D-RIBOSE 1-METHYLPHOSPHONATE 5-TRIPHOSPHATE SYNTHASE SUBUNIT PHNL"/>
    <property type="match status" value="1"/>
</dbReference>
<evidence type="ECO:0000259" key="5">
    <source>
        <dbReference type="PROSITE" id="PS50893"/>
    </source>
</evidence>
<comment type="similarity">
    <text evidence="1">Belongs to the ABC transporter superfamily.</text>
</comment>
<organism evidence="6 7">
    <name type="scientific">Heyndrickxia oleronia</name>
    <dbReference type="NCBI Taxonomy" id="38875"/>
    <lineage>
        <taxon>Bacteria</taxon>
        <taxon>Bacillati</taxon>
        <taxon>Bacillota</taxon>
        <taxon>Bacilli</taxon>
        <taxon>Bacillales</taxon>
        <taxon>Bacillaceae</taxon>
        <taxon>Heyndrickxia</taxon>
    </lineage>
</organism>
<reference evidence="6 7" key="1">
    <citation type="submission" date="2017-01" db="EMBL/GenBank/DDBJ databases">
        <title>Draft genome sequence of Bacillus oleronius.</title>
        <authorList>
            <person name="Allam M."/>
        </authorList>
    </citation>
    <scope>NUCLEOTIDE SEQUENCE [LARGE SCALE GENOMIC DNA]</scope>
    <source>
        <strain evidence="6 7">DSM 9356</strain>
    </source>
</reference>
<dbReference type="SUPFAM" id="SSF52540">
    <property type="entry name" value="P-loop containing nucleoside triphosphate hydrolases"/>
    <property type="match status" value="1"/>
</dbReference>
<proteinExistence type="inferred from homology"/>